<dbReference type="GO" id="GO:0022904">
    <property type="term" value="P:respiratory electron transport chain"/>
    <property type="evidence" value="ECO:0007669"/>
    <property type="project" value="InterPro"/>
</dbReference>
<evidence type="ECO:0000313" key="9">
    <source>
        <dbReference type="Proteomes" id="UP000242469"/>
    </source>
</evidence>
<protein>
    <submittedName>
        <fullName evidence="8">Cytochrome b</fullName>
    </submittedName>
</protein>
<dbReference type="InterPro" id="IPR016174">
    <property type="entry name" value="Di-haem_cyt_TM"/>
</dbReference>
<evidence type="ECO:0000256" key="6">
    <source>
        <dbReference type="SAM" id="Phobius"/>
    </source>
</evidence>
<evidence type="ECO:0000256" key="3">
    <source>
        <dbReference type="ARBA" id="ARBA00022692"/>
    </source>
</evidence>
<feature type="transmembrane region" description="Helical" evidence="6">
    <location>
        <begin position="137"/>
        <end position="154"/>
    </location>
</feature>
<dbReference type="GO" id="GO:0020037">
    <property type="term" value="F:heme binding"/>
    <property type="evidence" value="ECO:0007669"/>
    <property type="project" value="TreeGrafter"/>
</dbReference>
<dbReference type="InterPro" id="IPR011577">
    <property type="entry name" value="Cyt_b561_bac/Ni-Hgenase"/>
</dbReference>
<reference evidence="9" key="1">
    <citation type="submission" date="2016-10" db="EMBL/GenBank/DDBJ databases">
        <authorList>
            <person name="Varghese N."/>
            <person name="Submissions S."/>
        </authorList>
    </citation>
    <scope>NUCLEOTIDE SEQUENCE [LARGE SCALE GENOMIC DNA]</scope>
    <source>
        <strain evidence="9">DSM 11526</strain>
    </source>
</reference>
<feature type="transmembrane region" description="Helical" evidence="6">
    <location>
        <begin position="95"/>
        <end position="117"/>
    </location>
</feature>
<evidence type="ECO:0000256" key="1">
    <source>
        <dbReference type="ARBA" id="ARBA00004651"/>
    </source>
</evidence>
<evidence type="ECO:0000256" key="2">
    <source>
        <dbReference type="ARBA" id="ARBA00022475"/>
    </source>
</evidence>
<dbReference type="PANTHER" id="PTHR30485">
    <property type="entry name" value="NI/FE-HYDROGENASE 1 B-TYPE CYTOCHROME SUBUNIT"/>
    <property type="match status" value="1"/>
</dbReference>
<gene>
    <name evidence="8" type="ORF">SAMN02745729_10593</name>
</gene>
<evidence type="ECO:0000256" key="4">
    <source>
        <dbReference type="ARBA" id="ARBA00022989"/>
    </source>
</evidence>
<dbReference type="SUPFAM" id="SSF81342">
    <property type="entry name" value="Transmembrane di-heme cytochromes"/>
    <property type="match status" value="1"/>
</dbReference>
<organism evidence="8 9">
    <name type="scientific">Marinobacterium iners DSM 11526</name>
    <dbReference type="NCBI Taxonomy" id="1122198"/>
    <lineage>
        <taxon>Bacteria</taxon>
        <taxon>Pseudomonadati</taxon>
        <taxon>Pseudomonadota</taxon>
        <taxon>Gammaproteobacteria</taxon>
        <taxon>Oceanospirillales</taxon>
        <taxon>Oceanospirillaceae</taxon>
        <taxon>Marinobacterium</taxon>
    </lineage>
</organism>
<keyword evidence="9" id="KW-1185">Reference proteome</keyword>
<keyword evidence="3 6" id="KW-0812">Transmembrane</keyword>
<feature type="transmembrane region" description="Helical" evidence="6">
    <location>
        <begin position="40"/>
        <end position="57"/>
    </location>
</feature>
<dbReference type="Gene3D" id="1.20.950.20">
    <property type="entry name" value="Transmembrane di-heme cytochromes, Chain C"/>
    <property type="match status" value="1"/>
</dbReference>
<keyword evidence="4 6" id="KW-1133">Transmembrane helix</keyword>
<evidence type="ECO:0000256" key="5">
    <source>
        <dbReference type="ARBA" id="ARBA00023136"/>
    </source>
</evidence>
<comment type="subcellular location">
    <subcellularLocation>
        <location evidence="1">Cell membrane</location>
        <topology evidence="1">Multi-pass membrane protein</topology>
    </subcellularLocation>
</comment>
<dbReference type="PANTHER" id="PTHR30485:SF2">
    <property type="entry name" value="BLL0597 PROTEIN"/>
    <property type="match status" value="1"/>
</dbReference>
<keyword evidence="2" id="KW-1003">Cell membrane</keyword>
<dbReference type="Proteomes" id="UP000242469">
    <property type="component" value="Unassembled WGS sequence"/>
</dbReference>
<dbReference type="AlphaFoldDB" id="A0A1H4CQ08"/>
<dbReference type="InterPro" id="IPR051542">
    <property type="entry name" value="Hydrogenase_cytochrome"/>
</dbReference>
<dbReference type="OrthoDB" id="196472at2"/>
<accession>A0A1H4CQ08</accession>
<name>A0A1H4CQ08_9GAMM</name>
<dbReference type="Pfam" id="PF01292">
    <property type="entry name" value="Ni_hydr_CYTB"/>
    <property type="match status" value="1"/>
</dbReference>
<keyword evidence="5 6" id="KW-0472">Membrane</keyword>
<evidence type="ECO:0000259" key="7">
    <source>
        <dbReference type="Pfam" id="PF01292"/>
    </source>
</evidence>
<dbReference type="GO" id="GO:0009055">
    <property type="term" value="F:electron transfer activity"/>
    <property type="evidence" value="ECO:0007669"/>
    <property type="project" value="InterPro"/>
</dbReference>
<evidence type="ECO:0000313" key="8">
    <source>
        <dbReference type="EMBL" id="SEA62388.1"/>
    </source>
</evidence>
<feature type="domain" description="Cytochrome b561 bacterial/Ni-hydrogenase" evidence="7">
    <location>
        <begin position="7"/>
        <end position="167"/>
    </location>
</feature>
<dbReference type="EMBL" id="FNRJ01000005">
    <property type="protein sequence ID" value="SEA62388.1"/>
    <property type="molecule type" value="Genomic_DNA"/>
</dbReference>
<dbReference type="RefSeq" id="WP_091825408.1">
    <property type="nucleotide sequence ID" value="NZ_FNRJ01000005.1"/>
</dbReference>
<dbReference type="STRING" id="1122198.SAMN02745729_10593"/>
<proteinExistence type="predicted"/>
<sequence>MNATVKVWDPLVRVFHWSLVLCFAVAWASADDWQDLHEIAGYTAATLIAFRLIWGLFGPRYARFRQFVRDPKVVAGYLSDMLKGREARYLGHNPAGGIMVVALLLGMGLLTLTGWLYTDLLWGEEWVEESHELLANLMLMLAGLHVAGVVLASVRHRESLVKSMITGRERVPGEADVN</sequence>
<dbReference type="GO" id="GO:0005886">
    <property type="term" value="C:plasma membrane"/>
    <property type="evidence" value="ECO:0007669"/>
    <property type="project" value="UniProtKB-SubCell"/>
</dbReference>